<name>A0A137T100_9BACT</name>
<gene>
    <name evidence="1" type="ORF">HMPREF3202_00122</name>
</gene>
<dbReference type="PATRIC" id="fig|28125.4.peg.115"/>
<comment type="caution">
    <text evidence="1">The sequence shown here is derived from an EMBL/GenBank/DDBJ whole genome shotgun (WGS) entry which is preliminary data.</text>
</comment>
<dbReference type="Proteomes" id="UP000070093">
    <property type="component" value="Unassembled WGS sequence"/>
</dbReference>
<dbReference type="EMBL" id="LTAG01000007">
    <property type="protein sequence ID" value="KXO18391.1"/>
    <property type="molecule type" value="Genomic_DNA"/>
</dbReference>
<protein>
    <submittedName>
        <fullName evidence="1">Uncharacterized protein</fullName>
    </submittedName>
</protein>
<sequence length="59" mass="6916">MFAIIIRFYVFLFLFSSFLGLLNDRCIPTKFLLIPKVLQEEGKLILEAVKQEIERKIIG</sequence>
<dbReference type="AlphaFoldDB" id="A0A137T100"/>
<organism evidence="1 2">
    <name type="scientific">Prevotella bivia</name>
    <dbReference type="NCBI Taxonomy" id="28125"/>
    <lineage>
        <taxon>Bacteria</taxon>
        <taxon>Pseudomonadati</taxon>
        <taxon>Bacteroidota</taxon>
        <taxon>Bacteroidia</taxon>
        <taxon>Bacteroidales</taxon>
        <taxon>Prevotellaceae</taxon>
        <taxon>Prevotella</taxon>
    </lineage>
</organism>
<evidence type="ECO:0000313" key="1">
    <source>
        <dbReference type="EMBL" id="KXO18391.1"/>
    </source>
</evidence>
<reference evidence="1 2" key="1">
    <citation type="submission" date="2016-02" db="EMBL/GenBank/DDBJ databases">
        <authorList>
            <person name="Wen L."/>
            <person name="He K."/>
            <person name="Yang H."/>
        </authorList>
    </citation>
    <scope>NUCLEOTIDE SEQUENCE [LARGE SCALE GENOMIC DNA]</scope>
    <source>
        <strain evidence="1 2">GED7880</strain>
    </source>
</reference>
<proteinExistence type="predicted"/>
<dbReference type="STRING" id="28125.HMPREF3202_00122"/>
<evidence type="ECO:0000313" key="2">
    <source>
        <dbReference type="Proteomes" id="UP000070093"/>
    </source>
</evidence>
<accession>A0A137T100</accession>